<dbReference type="EMBL" id="CP036434">
    <property type="protein sequence ID" value="QDV09319.1"/>
    <property type="molecule type" value="Genomic_DNA"/>
</dbReference>
<accession>A0A518EZ08</accession>
<name>A0A518EZ08_9BACT</name>
<proteinExistence type="predicted"/>
<dbReference type="AlphaFoldDB" id="A0A518EZ08"/>
<gene>
    <name evidence="1" type="ORF">Poly30_48770</name>
</gene>
<evidence type="ECO:0000313" key="2">
    <source>
        <dbReference type="Proteomes" id="UP000320390"/>
    </source>
</evidence>
<organism evidence="1 2">
    <name type="scientific">Saltatorellus ferox</name>
    <dbReference type="NCBI Taxonomy" id="2528018"/>
    <lineage>
        <taxon>Bacteria</taxon>
        <taxon>Pseudomonadati</taxon>
        <taxon>Planctomycetota</taxon>
        <taxon>Planctomycetia</taxon>
        <taxon>Planctomycetia incertae sedis</taxon>
        <taxon>Saltatorellus</taxon>
    </lineage>
</organism>
<protein>
    <submittedName>
        <fullName evidence="1">Uncharacterized protein</fullName>
    </submittedName>
</protein>
<reference evidence="1 2" key="1">
    <citation type="submission" date="2019-02" db="EMBL/GenBank/DDBJ databases">
        <title>Deep-cultivation of Planctomycetes and their phenomic and genomic characterization uncovers novel biology.</title>
        <authorList>
            <person name="Wiegand S."/>
            <person name="Jogler M."/>
            <person name="Boedeker C."/>
            <person name="Pinto D."/>
            <person name="Vollmers J."/>
            <person name="Rivas-Marin E."/>
            <person name="Kohn T."/>
            <person name="Peeters S.H."/>
            <person name="Heuer A."/>
            <person name="Rast P."/>
            <person name="Oberbeckmann S."/>
            <person name="Bunk B."/>
            <person name="Jeske O."/>
            <person name="Meyerdierks A."/>
            <person name="Storesund J.E."/>
            <person name="Kallscheuer N."/>
            <person name="Luecker S."/>
            <person name="Lage O.M."/>
            <person name="Pohl T."/>
            <person name="Merkel B.J."/>
            <person name="Hornburger P."/>
            <person name="Mueller R.-W."/>
            <person name="Bruemmer F."/>
            <person name="Labrenz M."/>
            <person name="Spormann A.M."/>
            <person name="Op den Camp H."/>
            <person name="Overmann J."/>
            <person name="Amann R."/>
            <person name="Jetten M.S.M."/>
            <person name="Mascher T."/>
            <person name="Medema M.H."/>
            <person name="Devos D.P."/>
            <person name="Kaster A.-K."/>
            <person name="Ovreas L."/>
            <person name="Rohde M."/>
            <person name="Galperin M.Y."/>
            <person name="Jogler C."/>
        </authorList>
    </citation>
    <scope>NUCLEOTIDE SEQUENCE [LARGE SCALE GENOMIC DNA]</scope>
    <source>
        <strain evidence="1 2">Poly30</strain>
    </source>
</reference>
<keyword evidence="2" id="KW-1185">Reference proteome</keyword>
<sequence length="259" mass="28577">MPESYRALTPKQKPFAVTTYRVDAEGHLRPDVPDRCPLAVTLDRHEVCCITSDHDRHRKTGPGHPIRVVRCSAHDIAFTLYPPGFAPYRRQSVALVGPDGAQVDTDETFTLKARFSGTLFDAVLDAIQAVAWARDSEGDQHPERWWSTQGRHLSLGLRIVGIASGLADRTREGIARVLGLDTLTILEQLGSSDEGQGYRVRGAAISSILDHLPEAAFAAVALLRCGHWIGQWGEPLHWDSKRRVHDRGPFPASRTSPSP</sequence>
<evidence type="ECO:0000313" key="1">
    <source>
        <dbReference type="EMBL" id="QDV09319.1"/>
    </source>
</evidence>
<dbReference type="Proteomes" id="UP000320390">
    <property type="component" value="Chromosome"/>
</dbReference>
<dbReference type="RefSeq" id="WP_145203482.1">
    <property type="nucleotide sequence ID" value="NZ_CP036434.1"/>
</dbReference>